<evidence type="ECO:0000313" key="2">
    <source>
        <dbReference type="EMBL" id="KAJ1185979.1"/>
    </source>
</evidence>
<gene>
    <name evidence="2" type="ORF">NDU88_002764</name>
</gene>
<protein>
    <submittedName>
        <fullName evidence="2">Uncharacterized protein</fullName>
    </submittedName>
</protein>
<sequence length="76" mass="8453">MARDKPTLPAAQQKLDKYDKRNAGEAGVPHLVRELLEAPYILGGDLNWVRDVKLDHSATGVRVVVDPRSLRPSHTI</sequence>
<accession>A0AAV7UDB3</accession>
<dbReference type="EMBL" id="JANPWB010000005">
    <property type="protein sequence ID" value="KAJ1185979.1"/>
    <property type="molecule type" value="Genomic_DNA"/>
</dbReference>
<comment type="caution">
    <text evidence="2">The sequence shown here is derived from an EMBL/GenBank/DDBJ whole genome shotgun (WGS) entry which is preliminary data.</text>
</comment>
<dbReference type="AlphaFoldDB" id="A0AAV7UDB3"/>
<organism evidence="2 3">
    <name type="scientific">Pleurodeles waltl</name>
    <name type="common">Iberian ribbed newt</name>
    <dbReference type="NCBI Taxonomy" id="8319"/>
    <lineage>
        <taxon>Eukaryota</taxon>
        <taxon>Metazoa</taxon>
        <taxon>Chordata</taxon>
        <taxon>Craniata</taxon>
        <taxon>Vertebrata</taxon>
        <taxon>Euteleostomi</taxon>
        <taxon>Amphibia</taxon>
        <taxon>Batrachia</taxon>
        <taxon>Caudata</taxon>
        <taxon>Salamandroidea</taxon>
        <taxon>Salamandridae</taxon>
        <taxon>Pleurodelinae</taxon>
        <taxon>Pleurodeles</taxon>
    </lineage>
</organism>
<feature type="region of interest" description="Disordered" evidence="1">
    <location>
        <begin position="1"/>
        <end position="22"/>
    </location>
</feature>
<evidence type="ECO:0000256" key="1">
    <source>
        <dbReference type="SAM" id="MobiDB-lite"/>
    </source>
</evidence>
<evidence type="ECO:0000313" key="3">
    <source>
        <dbReference type="Proteomes" id="UP001066276"/>
    </source>
</evidence>
<dbReference type="Proteomes" id="UP001066276">
    <property type="component" value="Chromosome 3_1"/>
</dbReference>
<keyword evidence="3" id="KW-1185">Reference proteome</keyword>
<name>A0AAV7UDB3_PLEWA</name>
<proteinExistence type="predicted"/>
<reference evidence="2" key="1">
    <citation type="journal article" date="2022" name="bioRxiv">
        <title>Sequencing and chromosome-scale assembly of the giantPleurodeles waltlgenome.</title>
        <authorList>
            <person name="Brown T."/>
            <person name="Elewa A."/>
            <person name="Iarovenko S."/>
            <person name="Subramanian E."/>
            <person name="Araus A.J."/>
            <person name="Petzold A."/>
            <person name="Susuki M."/>
            <person name="Suzuki K.-i.T."/>
            <person name="Hayashi T."/>
            <person name="Toyoda A."/>
            <person name="Oliveira C."/>
            <person name="Osipova E."/>
            <person name="Leigh N.D."/>
            <person name="Simon A."/>
            <person name="Yun M.H."/>
        </authorList>
    </citation>
    <scope>NUCLEOTIDE SEQUENCE</scope>
    <source>
        <strain evidence="2">20211129_DDA</strain>
        <tissue evidence="2">Liver</tissue>
    </source>
</reference>